<name>A0A1I5AZ74_9PROT</name>
<evidence type="ECO:0000313" key="2">
    <source>
        <dbReference type="EMBL" id="SFN67786.1"/>
    </source>
</evidence>
<evidence type="ECO:0000313" key="3">
    <source>
        <dbReference type="Proteomes" id="UP000183107"/>
    </source>
</evidence>
<feature type="signal peptide" evidence="1">
    <location>
        <begin position="1"/>
        <end position="19"/>
    </location>
</feature>
<accession>A0A1I5AZ74</accession>
<dbReference type="Proteomes" id="UP000183107">
    <property type="component" value="Unassembled WGS sequence"/>
</dbReference>
<sequence length="264" mass="28394">MFHITVFALGAIIASNASAHQVINAEAGRVGPGSTPAVNYRMHKAIELPNKPGHLNRLAAVDTQDKPRCAADGVCNLAVCSATQDPDCPNDLPPGAGAEPATTAAVSLETVDCTSTQSVDILAVAWNLVDDWTNFERTIESATGSNLGNCIRSRFRDNARVICEQQTNCNNKGRCVLGRSSPLNKTTRIFGTFFNNIANAAAPDRRACYAALLMHEFSHSCDRVFEQPRAEARETAAFTYWRTRFPGTSGWTRTGTNGTGCGLD</sequence>
<reference evidence="3" key="1">
    <citation type="submission" date="2016-10" db="EMBL/GenBank/DDBJ databases">
        <authorList>
            <person name="Varghese N."/>
        </authorList>
    </citation>
    <scope>NUCLEOTIDE SEQUENCE [LARGE SCALE GENOMIC DNA]</scope>
    <source>
        <strain evidence="3">Nsp8</strain>
    </source>
</reference>
<evidence type="ECO:0000256" key="1">
    <source>
        <dbReference type="SAM" id="SignalP"/>
    </source>
</evidence>
<dbReference type="AlphaFoldDB" id="A0A1I5AZ74"/>
<keyword evidence="3" id="KW-1185">Reference proteome</keyword>
<organism evidence="2 3">
    <name type="scientific">Nitrosospira briensis</name>
    <dbReference type="NCBI Taxonomy" id="35799"/>
    <lineage>
        <taxon>Bacteria</taxon>
        <taxon>Pseudomonadati</taxon>
        <taxon>Pseudomonadota</taxon>
        <taxon>Betaproteobacteria</taxon>
        <taxon>Nitrosomonadales</taxon>
        <taxon>Nitrosomonadaceae</taxon>
        <taxon>Nitrosospira</taxon>
    </lineage>
</organism>
<dbReference type="EMBL" id="FOVJ01000002">
    <property type="protein sequence ID" value="SFN67786.1"/>
    <property type="molecule type" value="Genomic_DNA"/>
</dbReference>
<protein>
    <recommendedName>
        <fullName evidence="4">Lysine-specific metallo-endopeptidase</fullName>
    </recommendedName>
</protein>
<keyword evidence="1" id="KW-0732">Signal</keyword>
<gene>
    <name evidence="2" type="ORF">SAMN05216386_1597</name>
</gene>
<feature type="chain" id="PRO_5010242415" description="Lysine-specific metallo-endopeptidase" evidence="1">
    <location>
        <begin position="20"/>
        <end position="264"/>
    </location>
</feature>
<dbReference type="OrthoDB" id="8545023at2"/>
<dbReference type="RefSeq" id="WP_074796357.1">
    <property type="nucleotide sequence ID" value="NZ_FOVJ01000002.1"/>
</dbReference>
<evidence type="ECO:0008006" key="4">
    <source>
        <dbReference type="Google" id="ProtNLM"/>
    </source>
</evidence>
<proteinExistence type="predicted"/>